<dbReference type="GO" id="GO:0005524">
    <property type="term" value="F:ATP binding"/>
    <property type="evidence" value="ECO:0007669"/>
    <property type="project" value="UniProtKB-KW"/>
</dbReference>
<proteinExistence type="inferred from homology"/>
<keyword evidence="5" id="KW-0547">Nucleotide-binding</keyword>
<dbReference type="GO" id="GO:0006419">
    <property type="term" value="P:alanyl-tRNA aminoacylation"/>
    <property type="evidence" value="ECO:0007669"/>
    <property type="project" value="InterPro"/>
</dbReference>
<dbReference type="InterPro" id="IPR018164">
    <property type="entry name" value="Ala-tRNA-synth_IIc_N"/>
</dbReference>
<dbReference type="InterPro" id="IPR018162">
    <property type="entry name" value="Ala-tRNA-ligase_IIc_anticod-bd"/>
</dbReference>
<dbReference type="Pfam" id="PF07973">
    <property type="entry name" value="tRNA_SAD"/>
    <property type="match status" value="1"/>
</dbReference>
<evidence type="ECO:0000256" key="6">
    <source>
        <dbReference type="ARBA" id="ARBA00022840"/>
    </source>
</evidence>
<evidence type="ECO:0000256" key="1">
    <source>
        <dbReference type="ARBA" id="ARBA00008226"/>
    </source>
</evidence>
<name>A0A1R1PT57_ZANCU</name>
<gene>
    <name evidence="12" type="ORF">AX774_g2340</name>
</gene>
<dbReference type="Gene3D" id="3.30.930.10">
    <property type="entry name" value="Bira Bifunctional Protein, Domain 2"/>
    <property type="match status" value="1"/>
</dbReference>
<dbReference type="PRINTS" id="PR00980">
    <property type="entry name" value="TRNASYNTHALA"/>
</dbReference>
<keyword evidence="4 12" id="KW-0436">Ligase</keyword>
<evidence type="ECO:0000256" key="4">
    <source>
        <dbReference type="ARBA" id="ARBA00022598"/>
    </source>
</evidence>
<evidence type="ECO:0000256" key="3">
    <source>
        <dbReference type="ARBA" id="ARBA00022555"/>
    </source>
</evidence>
<keyword evidence="9" id="KW-0030">Aminoacyl-tRNA synthetase</keyword>
<dbReference type="CDD" id="cd00673">
    <property type="entry name" value="AlaRS_core"/>
    <property type="match status" value="1"/>
</dbReference>
<dbReference type="InterPro" id="IPR045864">
    <property type="entry name" value="aa-tRNA-synth_II/BPL/LPL"/>
</dbReference>
<feature type="domain" description="Alanyl-transfer RNA synthetases family profile" evidence="11">
    <location>
        <begin position="52"/>
        <end position="931"/>
    </location>
</feature>
<dbReference type="SMART" id="SM00863">
    <property type="entry name" value="tRNA_SAD"/>
    <property type="match status" value="1"/>
</dbReference>
<evidence type="ECO:0000256" key="10">
    <source>
        <dbReference type="SAM" id="MobiDB-lite"/>
    </source>
</evidence>
<keyword evidence="6" id="KW-0067">ATP-binding</keyword>
<dbReference type="SUPFAM" id="SSF55681">
    <property type="entry name" value="Class II aaRS and biotin synthetases"/>
    <property type="match status" value="1"/>
</dbReference>
<dbReference type="SUPFAM" id="SSF55186">
    <property type="entry name" value="ThrRS/AlaRS common domain"/>
    <property type="match status" value="1"/>
</dbReference>
<dbReference type="InterPro" id="IPR018163">
    <property type="entry name" value="Thr/Ala-tRNA-synth_IIc_edit"/>
</dbReference>
<dbReference type="EMBL" id="LSSK01000244">
    <property type="protein sequence ID" value="OMH84150.1"/>
    <property type="molecule type" value="Genomic_DNA"/>
</dbReference>
<comment type="similarity">
    <text evidence="1">Belongs to the class-II aminoacyl-tRNA synthetase family.</text>
</comment>
<keyword evidence="8" id="KW-0648">Protein biosynthesis</keyword>
<dbReference type="InterPro" id="IPR050058">
    <property type="entry name" value="Ala-tRNA_ligase"/>
</dbReference>
<dbReference type="InterPro" id="IPR012947">
    <property type="entry name" value="tRNA_SAD"/>
</dbReference>
<dbReference type="PANTHER" id="PTHR11777:SF9">
    <property type="entry name" value="ALANINE--TRNA LIGASE, CYTOPLASMIC"/>
    <property type="match status" value="1"/>
</dbReference>
<evidence type="ECO:0000256" key="7">
    <source>
        <dbReference type="ARBA" id="ARBA00022884"/>
    </source>
</evidence>
<protein>
    <recommendedName>
        <fullName evidence="2">alanine--tRNA ligase</fullName>
        <ecNumber evidence="2">6.1.1.7</ecNumber>
    </recommendedName>
</protein>
<accession>A0A1R1PT57</accession>
<reference evidence="13" key="1">
    <citation type="submission" date="2017-01" db="EMBL/GenBank/DDBJ databases">
        <authorList>
            <person name="Wang Y."/>
            <person name="White M."/>
            <person name="Kvist S."/>
            <person name="Moncalvo J.-M."/>
        </authorList>
    </citation>
    <scope>NUCLEOTIDE SEQUENCE [LARGE SCALE GENOMIC DNA]</scope>
    <source>
        <strain evidence="13">COL-18-3</strain>
    </source>
</reference>
<dbReference type="NCBIfam" id="TIGR00344">
    <property type="entry name" value="alaS"/>
    <property type="match status" value="1"/>
</dbReference>
<dbReference type="EC" id="6.1.1.7" evidence="2"/>
<evidence type="ECO:0000256" key="2">
    <source>
        <dbReference type="ARBA" id="ARBA00013168"/>
    </source>
</evidence>
<keyword evidence="7" id="KW-0694">RNA-binding</keyword>
<sequence length="1213" mass="134794">MLGLLATKSVYPISTAAKRSAIGLIPTRKLPTHNAHNCIYHPGHNLRSIVSLSTNEIRTKFRDFFGAKHNHTPFPSAPLVPENDPSLLFTNAGMVQFKNWFLDPKSVAPANKRVTTIQQCIRAGGKHNDLDEVGKTPRHQTYFEMLGNFSFGAYGKDTAIKLAWSFLTEELQIPPHMLRVSVYKGDHEVLGLWEKQIDSSFKNQHDIDQNKAKEEGGEKMGKAGNRPTQIVELGDVDNFWSVGTEGPCGTCTEIFYKMYKPSSRHYNQNPTSTEAPVQEVEGVDYEWLEIWNIVFIDKLLTKNNQITKLDTLCIDTGMGLERLASVLQNKHSNFETDEFATLINGIKSLVNTNKTKKNNNSKRNSSVAVSDDKRIGASQDAENDQIRTEQYYRIIADHTRSASFLISQGVYPSNTGRGYVLRRILRRAIRSGHQLGVKHGFMKNVFFHVEATLGHVYKELVENRELIISVLESEETTFLNTLEKGLAVLNKQIKIEKAKIESESESESKSGTEQVSDNIRNKAGKLDINTVVVLYDTHGLPPDLTLLIAQEHGLEFDMNEFDEQLKILRNKNKDSWKAKSTSSIQNVDVSDKSQLDKKITNKNSLALQLNNQLVQTLSHSQNHQLSEFIGYHLNDSLKNDLANHEQSEQVNNHQKKGRMQSNPRFILKIDQNPFYFIGGGQPNDIGYITLRNNEGTAEKTKFNVIGGYTDPEFDSVILVEADKVDTRTQASIKTGSSSSQSLPQDNPCVIPSVGDEIECFVDREFRYGCSLHHTGTHMLLSALNKVLPHSKAAVDEAKADKAPSGISNSIKQAGSQLSYNKLRFDFTFNKKPTNQQILDIQATINEWAKHSLPITYSIDQEYTRTVVIGGDDGAESNDTTRIVSTESCGGTHLNNTADIYPFLITNETSVSSGVRRIEAVCGKFATEKLLNFNQTLLTCLDEQSQSQSQSQPQLQQSNQAATSVIPPYFANTAIINEFIKTPLLKAEKNAKVLTLYNNTLLPKLVAPKYLHTTNIDIPNNHNNNPGANDNNNNTVELQIHILPSLGKFDGGIKIPSWINQYLLEISKKLELTRTLNDSVNGQSTSAADSSISTLPSHYCLIIVQDSNIIVKSITTSDTNDAANANQSQKNGMGMVGPDGGLSALSVLNAIFKTKTKTKTKTNGSNGPYFGKGGGTQAIAKGVFVNPIDFDQQEQVEEFFEFVETQLSTPSTIQ</sequence>
<evidence type="ECO:0000256" key="8">
    <source>
        <dbReference type="ARBA" id="ARBA00022917"/>
    </source>
</evidence>
<organism evidence="12 13">
    <name type="scientific">Zancudomyces culisetae</name>
    <name type="common">Gut fungus</name>
    <name type="synonym">Smittium culisetae</name>
    <dbReference type="NCBI Taxonomy" id="1213189"/>
    <lineage>
        <taxon>Eukaryota</taxon>
        <taxon>Fungi</taxon>
        <taxon>Fungi incertae sedis</taxon>
        <taxon>Zoopagomycota</taxon>
        <taxon>Kickxellomycotina</taxon>
        <taxon>Harpellomycetes</taxon>
        <taxon>Harpellales</taxon>
        <taxon>Legeriomycetaceae</taxon>
        <taxon>Zancudomyces</taxon>
    </lineage>
</organism>
<evidence type="ECO:0000256" key="5">
    <source>
        <dbReference type="ARBA" id="ARBA00022741"/>
    </source>
</evidence>
<dbReference type="GO" id="GO:0004813">
    <property type="term" value="F:alanine-tRNA ligase activity"/>
    <property type="evidence" value="ECO:0007669"/>
    <property type="project" value="UniProtKB-EC"/>
</dbReference>
<dbReference type="Pfam" id="PF01411">
    <property type="entry name" value="tRNA-synt_2c"/>
    <property type="match status" value="2"/>
</dbReference>
<dbReference type="Proteomes" id="UP000188320">
    <property type="component" value="Unassembled WGS sequence"/>
</dbReference>
<evidence type="ECO:0000259" key="11">
    <source>
        <dbReference type="PROSITE" id="PS50860"/>
    </source>
</evidence>
<comment type="caution">
    <text evidence="12">The sequence shown here is derived from an EMBL/GenBank/DDBJ whole genome shotgun (WGS) entry which is preliminary data.</text>
</comment>
<evidence type="ECO:0000256" key="9">
    <source>
        <dbReference type="ARBA" id="ARBA00023146"/>
    </source>
</evidence>
<keyword evidence="3" id="KW-0820">tRNA-binding</keyword>
<dbReference type="AlphaFoldDB" id="A0A1R1PT57"/>
<dbReference type="GO" id="GO:0000049">
    <property type="term" value="F:tRNA binding"/>
    <property type="evidence" value="ECO:0007669"/>
    <property type="project" value="UniProtKB-KW"/>
</dbReference>
<dbReference type="InterPro" id="IPR002318">
    <property type="entry name" value="Ala-tRNA-lgiase_IIc"/>
</dbReference>
<dbReference type="SUPFAM" id="SSF101353">
    <property type="entry name" value="Putative anticodon-binding domain of alanyl-tRNA synthetase (AlaRS)"/>
    <property type="match status" value="1"/>
</dbReference>
<evidence type="ECO:0000313" key="12">
    <source>
        <dbReference type="EMBL" id="OMH84150.1"/>
    </source>
</evidence>
<dbReference type="PROSITE" id="PS50860">
    <property type="entry name" value="AA_TRNA_LIGASE_II_ALA"/>
    <property type="match status" value="1"/>
</dbReference>
<feature type="region of interest" description="Disordered" evidence="10">
    <location>
        <begin position="353"/>
        <end position="382"/>
    </location>
</feature>
<dbReference type="PANTHER" id="PTHR11777">
    <property type="entry name" value="ALANYL-TRNA SYNTHETASE"/>
    <property type="match status" value="1"/>
</dbReference>
<dbReference type="OrthoDB" id="2423964at2759"/>
<keyword evidence="13" id="KW-1185">Reference proteome</keyword>
<dbReference type="Gene3D" id="3.30.980.10">
    <property type="entry name" value="Threonyl-trna Synthetase, Chain A, domain 2"/>
    <property type="match status" value="1"/>
</dbReference>
<dbReference type="GO" id="GO:0005737">
    <property type="term" value="C:cytoplasm"/>
    <property type="evidence" value="ECO:0007669"/>
    <property type="project" value="InterPro"/>
</dbReference>
<dbReference type="GO" id="GO:0002161">
    <property type="term" value="F:aminoacyl-tRNA deacylase activity"/>
    <property type="evidence" value="ECO:0007669"/>
    <property type="project" value="TreeGrafter"/>
</dbReference>
<dbReference type="InterPro" id="IPR018165">
    <property type="entry name" value="Ala-tRNA-synth_IIc_core"/>
</dbReference>
<evidence type="ECO:0000313" key="13">
    <source>
        <dbReference type="Proteomes" id="UP000188320"/>
    </source>
</evidence>